<dbReference type="EMBL" id="BMQJ01000007">
    <property type="protein sequence ID" value="GGQ00592.1"/>
    <property type="molecule type" value="Genomic_DNA"/>
</dbReference>
<comment type="caution">
    <text evidence="2">The sequence shown here is derived from an EMBL/GenBank/DDBJ whole genome shotgun (WGS) entry which is preliminary data.</text>
</comment>
<gene>
    <name evidence="2" type="ORF">GCM10010140_33370</name>
</gene>
<dbReference type="Proteomes" id="UP000611554">
    <property type="component" value="Unassembled WGS sequence"/>
</dbReference>
<sequence length="98" mass="10854">MLDRDAGDKVKGGLVAGFRGPEPSARYGSPFGARTRYGSPFGTHARYDAPARTPHRTVPPPGAHRYGSPLRDSRRIRPIRPGRGPGQRVRPERRAWAR</sequence>
<organism evidence="2 3">
    <name type="scientific">Streptosporangium pseudovulgare</name>
    <dbReference type="NCBI Taxonomy" id="35765"/>
    <lineage>
        <taxon>Bacteria</taxon>
        <taxon>Bacillati</taxon>
        <taxon>Actinomycetota</taxon>
        <taxon>Actinomycetes</taxon>
        <taxon>Streptosporangiales</taxon>
        <taxon>Streptosporangiaceae</taxon>
        <taxon>Streptosporangium</taxon>
    </lineage>
</organism>
<feature type="compositionally biased region" description="Basic and acidic residues" evidence="1">
    <location>
        <begin position="89"/>
        <end position="98"/>
    </location>
</feature>
<name>A0ABQ2QW26_9ACTN</name>
<reference evidence="3" key="1">
    <citation type="journal article" date="2019" name="Int. J. Syst. Evol. Microbiol.">
        <title>The Global Catalogue of Microorganisms (GCM) 10K type strain sequencing project: providing services to taxonomists for standard genome sequencing and annotation.</title>
        <authorList>
            <consortium name="The Broad Institute Genomics Platform"/>
            <consortium name="The Broad Institute Genome Sequencing Center for Infectious Disease"/>
            <person name="Wu L."/>
            <person name="Ma J."/>
        </authorList>
    </citation>
    <scope>NUCLEOTIDE SEQUENCE [LARGE SCALE GENOMIC DNA]</scope>
    <source>
        <strain evidence="3">JCM 3115</strain>
    </source>
</reference>
<feature type="region of interest" description="Disordered" evidence="1">
    <location>
        <begin position="1"/>
        <end position="98"/>
    </location>
</feature>
<keyword evidence="3" id="KW-1185">Reference proteome</keyword>
<proteinExistence type="predicted"/>
<evidence type="ECO:0000256" key="1">
    <source>
        <dbReference type="SAM" id="MobiDB-lite"/>
    </source>
</evidence>
<evidence type="ECO:0000313" key="3">
    <source>
        <dbReference type="Proteomes" id="UP000611554"/>
    </source>
</evidence>
<protein>
    <submittedName>
        <fullName evidence="2">Uncharacterized protein</fullName>
    </submittedName>
</protein>
<feature type="compositionally biased region" description="Basic and acidic residues" evidence="1">
    <location>
        <begin position="1"/>
        <end position="11"/>
    </location>
</feature>
<accession>A0ABQ2QW26</accession>
<evidence type="ECO:0000313" key="2">
    <source>
        <dbReference type="EMBL" id="GGQ00592.1"/>
    </source>
</evidence>